<name>A7T075_NEMVE</name>
<dbReference type="FunFam" id="3.40.640.10:FF:000083">
    <property type="entry name" value="Selenocysteine lyase"/>
    <property type="match status" value="1"/>
</dbReference>
<evidence type="ECO:0000256" key="1">
    <source>
        <dbReference type="ARBA" id="ARBA00001933"/>
    </source>
</evidence>
<dbReference type="InterPro" id="IPR015421">
    <property type="entry name" value="PyrdxlP-dep_Trfase_major"/>
</dbReference>
<comment type="similarity">
    <text evidence="3">Belongs to the class-V pyridoxal-phosphate-dependent aminotransferase family.</text>
</comment>
<comment type="function">
    <text evidence="9">Catalyzes the decomposition of L-selenocysteine to L-alanine and elemental selenium.</text>
</comment>
<comment type="subcellular location">
    <subcellularLocation>
        <location evidence="2">Cytoplasm</location>
        <location evidence="2">Cytosol</location>
    </subcellularLocation>
</comment>
<comment type="subunit">
    <text evidence="4">Homodimer.</text>
</comment>
<organism evidence="13 14">
    <name type="scientific">Nematostella vectensis</name>
    <name type="common">Starlet sea anemone</name>
    <dbReference type="NCBI Taxonomy" id="45351"/>
    <lineage>
        <taxon>Eukaryota</taxon>
        <taxon>Metazoa</taxon>
        <taxon>Cnidaria</taxon>
        <taxon>Anthozoa</taxon>
        <taxon>Hexacorallia</taxon>
        <taxon>Actiniaria</taxon>
        <taxon>Edwardsiidae</taxon>
        <taxon>Nematostella</taxon>
    </lineage>
</organism>
<evidence type="ECO:0000256" key="4">
    <source>
        <dbReference type="ARBA" id="ARBA00011738"/>
    </source>
</evidence>
<dbReference type="InterPro" id="IPR015422">
    <property type="entry name" value="PyrdxlP-dep_Trfase_small"/>
</dbReference>
<evidence type="ECO:0000256" key="5">
    <source>
        <dbReference type="ARBA" id="ARBA00022490"/>
    </source>
</evidence>
<dbReference type="InterPro" id="IPR016454">
    <property type="entry name" value="Cysteine_dSase"/>
</dbReference>
<keyword evidence="14" id="KW-1185">Reference proteome</keyword>
<protein>
    <recommendedName>
        <fullName evidence="11">Selenocysteine lyase</fullName>
        <ecNumber evidence="10">4.4.1.16</ecNumber>
    </recommendedName>
</protein>
<keyword evidence="8" id="KW-0456">Lyase</keyword>
<evidence type="ECO:0000259" key="12">
    <source>
        <dbReference type="Pfam" id="PF00266"/>
    </source>
</evidence>
<dbReference type="STRING" id="45351.A7T075"/>
<dbReference type="Pfam" id="PF00266">
    <property type="entry name" value="Aminotran_5"/>
    <property type="match status" value="1"/>
</dbReference>
<keyword evidence="6" id="KW-0808">Transferase</keyword>
<dbReference type="AlphaFoldDB" id="A7T075"/>
<dbReference type="Gene3D" id="1.10.260.50">
    <property type="match status" value="1"/>
</dbReference>
<dbReference type="Gene3D" id="3.90.1150.10">
    <property type="entry name" value="Aspartate Aminotransferase, domain 1"/>
    <property type="match status" value="1"/>
</dbReference>
<dbReference type="KEGG" id="nve:5501453"/>
<dbReference type="PANTHER" id="PTHR11601">
    <property type="entry name" value="CYSTEINE DESULFURYLASE FAMILY MEMBER"/>
    <property type="match status" value="1"/>
</dbReference>
<gene>
    <name evidence="13" type="ORF">NEMVEDRAFT_v1g139992</name>
</gene>
<evidence type="ECO:0000256" key="6">
    <source>
        <dbReference type="ARBA" id="ARBA00022679"/>
    </source>
</evidence>
<dbReference type="OrthoDB" id="10250117at2759"/>
<evidence type="ECO:0000256" key="10">
    <source>
        <dbReference type="ARBA" id="ARBA00039054"/>
    </source>
</evidence>
<feature type="domain" description="Aminotransferase class V" evidence="12">
    <location>
        <begin position="2"/>
        <end position="395"/>
    </location>
</feature>
<dbReference type="InterPro" id="IPR000192">
    <property type="entry name" value="Aminotrans_V_dom"/>
</dbReference>
<dbReference type="HOGENOM" id="CLU_003433_0_0_1"/>
<sequence length="411" mass="44872">MIYLDYNATTPLDPTVLESIHNALQNAWGNPSSSHHFGSEANGIIKRSRASIAKMINAHNSEIIFTSGGTESNNMVIHTAIEHYKKQRETTGKAILPPIPHIITSNQEHDSVCLPLKQLEAESKIELGVVHVSKSSGMVMPDAVMDAIRPNTCLVSLMLANNETGIIQPISEIFKSLQSIQKKRSEAGLPTILTHTDAAQALGKIPVDVLDLDVDYLTIVGHKFYGPRIGALYVRSLGEPSGRPLYPMFFGGGQERNYRPGTENTGMIAGLGQAAQLVVDHLYEYQEHMENVRDYLEASLTEKFGKECIHINGRFSTSKRLPNTCNVSFIGDGLHGRTILKTVNHLLASVGAACHSDRVAKPSHILLALGIPDKVAMNAVRMSVGRETSKQDIDVVVTDLKTAVESLQVQN</sequence>
<dbReference type="SUPFAM" id="SSF53383">
    <property type="entry name" value="PLP-dependent transferases"/>
    <property type="match status" value="1"/>
</dbReference>
<accession>A7T075</accession>
<comment type="cofactor">
    <cofactor evidence="1">
        <name>pyridoxal 5'-phosphate</name>
        <dbReference type="ChEBI" id="CHEBI:597326"/>
    </cofactor>
</comment>
<dbReference type="EC" id="4.4.1.16" evidence="10"/>
<keyword evidence="5" id="KW-0963">Cytoplasm</keyword>
<dbReference type="PANTHER" id="PTHR11601:SF62">
    <property type="entry name" value="SELENOCYSTEINE LYASE"/>
    <property type="match status" value="1"/>
</dbReference>
<dbReference type="FunFam" id="3.90.1150.10:FF:000065">
    <property type="entry name" value="Selenocysteine lyase"/>
    <property type="match status" value="1"/>
</dbReference>
<evidence type="ECO:0000313" key="14">
    <source>
        <dbReference type="Proteomes" id="UP000001593"/>
    </source>
</evidence>
<dbReference type="GO" id="GO:0009000">
    <property type="term" value="F:selenocysteine lyase activity"/>
    <property type="evidence" value="ECO:0007669"/>
    <property type="project" value="UniProtKB-EC"/>
</dbReference>
<evidence type="ECO:0000256" key="7">
    <source>
        <dbReference type="ARBA" id="ARBA00022898"/>
    </source>
</evidence>
<evidence type="ECO:0000256" key="2">
    <source>
        <dbReference type="ARBA" id="ARBA00004514"/>
    </source>
</evidence>
<dbReference type="OMA" id="IIYGQSE"/>
<dbReference type="PIRSF" id="PIRSF005572">
    <property type="entry name" value="NifS"/>
    <property type="match status" value="1"/>
</dbReference>
<dbReference type="GO" id="GO:0016740">
    <property type="term" value="F:transferase activity"/>
    <property type="evidence" value="ECO:0007669"/>
    <property type="project" value="UniProtKB-KW"/>
</dbReference>
<evidence type="ECO:0000313" key="13">
    <source>
        <dbReference type="EMBL" id="EDO30645.1"/>
    </source>
</evidence>
<reference evidence="13 14" key="1">
    <citation type="journal article" date="2007" name="Science">
        <title>Sea anemone genome reveals ancestral eumetazoan gene repertoire and genomic organization.</title>
        <authorList>
            <person name="Putnam N.H."/>
            <person name="Srivastava M."/>
            <person name="Hellsten U."/>
            <person name="Dirks B."/>
            <person name="Chapman J."/>
            <person name="Salamov A."/>
            <person name="Terry A."/>
            <person name="Shapiro H."/>
            <person name="Lindquist E."/>
            <person name="Kapitonov V.V."/>
            <person name="Jurka J."/>
            <person name="Genikhovich G."/>
            <person name="Grigoriev I.V."/>
            <person name="Lucas S.M."/>
            <person name="Steele R.E."/>
            <person name="Finnerty J.R."/>
            <person name="Technau U."/>
            <person name="Martindale M.Q."/>
            <person name="Rokhsar D.S."/>
        </authorList>
    </citation>
    <scope>NUCLEOTIDE SEQUENCE [LARGE SCALE GENOMIC DNA]</scope>
    <source>
        <strain evidence="14">CH2 X CH6</strain>
    </source>
</reference>
<dbReference type="InParanoid" id="A7T075"/>
<dbReference type="GO" id="GO:0005829">
    <property type="term" value="C:cytosol"/>
    <property type="evidence" value="ECO:0007669"/>
    <property type="project" value="UniProtKB-SubCell"/>
</dbReference>
<dbReference type="eggNOG" id="KOG1549">
    <property type="taxonomic scope" value="Eukaryota"/>
</dbReference>
<evidence type="ECO:0000256" key="11">
    <source>
        <dbReference type="ARBA" id="ARBA00040554"/>
    </source>
</evidence>
<evidence type="ECO:0000256" key="8">
    <source>
        <dbReference type="ARBA" id="ARBA00023239"/>
    </source>
</evidence>
<dbReference type="PhylomeDB" id="A7T075"/>
<evidence type="ECO:0000256" key="3">
    <source>
        <dbReference type="ARBA" id="ARBA00009236"/>
    </source>
</evidence>
<dbReference type="Proteomes" id="UP000001593">
    <property type="component" value="Unassembled WGS sequence"/>
</dbReference>
<dbReference type="InterPro" id="IPR015424">
    <property type="entry name" value="PyrdxlP-dep_Trfase"/>
</dbReference>
<keyword evidence="7" id="KW-0663">Pyridoxal phosphate</keyword>
<dbReference type="Gene3D" id="3.40.640.10">
    <property type="entry name" value="Type I PLP-dependent aspartate aminotransferase-like (Major domain)"/>
    <property type="match status" value="1"/>
</dbReference>
<dbReference type="EMBL" id="DS470005">
    <property type="protein sequence ID" value="EDO30645.1"/>
    <property type="molecule type" value="Genomic_DNA"/>
</dbReference>
<proteinExistence type="inferred from homology"/>
<evidence type="ECO:0000256" key="9">
    <source>
        <dbReference type="ARBA" id="ARBA00037407"/>
    </source>
</evidence>